<dbReference type="Gene3D" id="3.30.420.130">
    <property type="entry name" value="Dinitrogenase iron-molybdenum cofactor biosynthesis domain"/>
    <property type="match status" value="1"/>
</dbReference>
<protein>
    <recommendedName>
        <fullName evidence="1">Dinitrogenase iron-molybdenum cofactor biosynthesis domain-containing protein</fullName>
    </recommendedName>
</protein>
<dbReference type="SUPFAM" id="SSF53146">
    <property type="entry name" value="Nitrogenase accessory factor-like"/>
    <property type="match status" value="1"/>
</dbReference>
<dbReference type="RefSeq" id="WP_025865056.1">
    <property type="nucleotide sequence ID" value="NZ_BLAX01000001.1"/>
</dbReference>
<dbReference type="InterPro" id="IPR003731">
    <property type="entry name" value="Di-Nase_FeMo-co_biosynth"/>
</dbReference>
<dbReference type="OrthoDB" id="9807451at2"/>
<sequence>MKTIITSKGSELTALFEKRFGRAAYYCIYDENSESISFIPNEQANAHGGAGTNAAGKMLELGIERIVSGDIGPKAKDVLEKFDVEMISLTDTGQTIEQIIRQLKTK</sequence>
<dbReference type="PANTHER" id="PTHR42983:SF1">
    <property type="entry name" value="IRON-MOLYBDENUM PROTEIN"/>
    <property type="match status" value="1"/>
</dbReference>
<dbReference type="AlphaFoldDB" id="A0A5M4ATU8"/>
<dbReference type="EMBL" id="BLAX01000001">
    <property type="protein sequence ID" value="GET31360.1"/>
    <property type="molecule type" value="Genomic_DNA"/>
</dbReference>
<comment type="caution">
    <text evidence="2">The sequence shown here is derived from an EMBL/GenBank/DDBJ whole genome shotgun (WGS) entry which is preliminary data.</text>
</comment>
<organism evidence="2 3">
    <name type="scientific">Prolixibacter bellariivorans</name>
    <dbReference type="NCBI Taxonomy" id="314319"/>
    <lineage>
        <taxon>Bacteria</taxon>
        <taxon>Pseudomonadati</taxon>
        <taxon>Bacteroidota</taxon>
        <taxon>Bacteroidia</taxon>
        <taxon>Marinilabiliales</taxon>
        <taxon>Prolixibacteraceae</taxon>
        <taxon>Prolixibacter</taxon>
    </lineage>
</organism>
<dbReference type="Proteomes" id="UP000391834">
    <property type="component" value="Unassembled WGS sequence"/>
</dbReference>
<name>A0A5M4ATU8_9BACT</name>
<keyword evidence="3" id="KW-1185">Reference proteome</keyword>
<feature type="domain" description="Dinitrogenase iron-molybdenum cofactor biosynthesis" evidence="1">
    <location>
        <begin position="17"/>
        <end position="104"/>
    </location>
</feature>
<evidence type="ECO:0000259" key="1">
    <source>
        <dbReference type="Pfam" id="PF02579"/>
    </source>
</evidence>
<accession>A0A5M4ATU8</accession>
<dbReference type="PANTHER" id="PTHR42983">
    <property type="entry name" value="DINITROGENASE IRON-MOLYBDENUM COFACTOR PROTEIN-RELATED"/>
    <property type="match status" value="1"/>
</dbReference>
<dbReference type="InterPro" id="IPR036105">
    <property type="entry name" value="DiNase_FeMo-co_biosyn_sf"/>
</dbReference>
<reference evidence="2 3" key="1">
    <citation type="submission" date="2019-10" db="EMBL/GenBank/DDBJ databases">
        <title>Prolixibacter strains distinguished by the presence of nitrate reductase genes were adept at nitrate-dependent anaerobic corrosion of metallic iron and carbon steel.</title>
        <authorList>
            <person name="Iino T."/>
            <person name="Shono N."/>
            <person name="Ito K."/>
            <person name="Nakamura R."/>
            <person name="Sueoka K."/>
            <person name="Harayama S."/>
            <person name="Ohkuma M."/>
        </authorList>
    </citation>
    <scope>NUCLEOTIDE SEQUENCE [LARGE SCALE GENOMIC DNA]</scope>
    <source>
        <strain evidence="2 3">JCM 13498</strain>
    </source>
</reference>
<gene>
    <name evidence="2" type="ORF">PbJCM13498_02230</name>
</gene>
<evidence type="ECO:0000313" key="3">
    <source>
        <dbReference type="Proteomes" id="UP000391834"/>
    </source>
</evidence>
<evidence type="ECO:0000313" key="2">
    <source>
        <dbReference type="EMBL" id="GET31360.1"/>
    </source>
</evidence>
<dbReference type="Pfam" id="PF02579">
    <property type="entry name" value="Nitro_FeMo-Co"/>
    <property type="match status" value="1"/>
</dbReference>
<proteinExistence type="predicted"/>